<dbReference type="Pfam" id="PF04773">
    <property type="entry name" value="FecR"/>
    <property type="match status" value="1"/>
</dbReference>
<keyword evidence="5" id="KW-1185">Reference proteome</keyword>
<proteinExistence type="predicted"/>
<dbReference type="InterPro" id="IPR032508">
    <property type="entry name" value="FecR_C"/>
</dbReference>
<dbReference type="Pfam" id="PF16344">
    <property type="entry name" value="FecR_C"/>
    <property type="match status" value="1"/>
</dbReference>
<evidence type="ECO:0000313" key="4">
    <source>
        <dbReference type="EMBL" id="SCB72505.1"/>
    </source>
</evidence>
<organism evidence="4 5">
    <name type="scientific">Chitinophaga costaii</name>
    <dbReference type="NCBI Taxonomy" id="1335309"/>
    <lineage>
        <taxon>Bacteria</taxon>
        <taxon>Pseudomonadati</taxon>
        <taxon>Bacteroidota</taxon>
        <taxon>Chitinophagia</taxon>
        <taxon>Chitinophagales</taxon>
        <taxon>Chitinophagaceae</taxon>
        <taxon>Chitinophaga</taxon>
    </lineage>
</organism>
<name>A0A1C3YQW2_9BACT</name>
<dbReference type="AlphaFoldDB" id="A0A1C3YQW2"/>
<sequence length="375" mass="41682">MRTQERQADITPLIIRHLHHDTTEEEEAWLQEQLDKDPSVKALFAQLQEEFRQPELQRLVAELPDRLPTATMYAFAQRQKRVIFLKRFYTIAAALVIICLASWFFMFPKRNTAVSLVTSPNKMHHVQLQVGTATIDLSQDRQQVVGQAQVSAQQKTVAITAPTDHAESATLTVPAGKFYNLHLPDGSKVFVNSATTVTFPTAFTGNSRDITIDGEAFVEVAPNAHLPFLVHFPQGTVRVLGTSFNINTYTPHQANIALVKGAVQVNAGGDAAVLRPGYAAAYSEQSDKLQVAPFDTRILSWKDGTYYFHNTPLPDLCQALARWYGVEVVLDKAALSGIRLTGTIHRDEPVDTFLDNINLTSGLTFYQKDGAIHIK</sequence>
<gene>
    <name evidence="4" type="ORF">GA0116948_10155</name>
</gene>
<keyword evidence="1" id="KW-0812">Transmembrane</keyword>
<dbReference type="InterPro" id="IPR006860">
    <property type="entry name" value="FecR"/>
</dbReference>
<evidence type="ECO:0000259" key="2">
    <source>
        <dbReference type="Pfam" id="PF04773"/>
    </source>
</evidence>
<accession>A0A1C3YQW2</accession>
<reference evidence="4 5" key="1">
    <citation type="submission" date="2016-08" db="EMBL/GenBank/DDBJ databases">
        <authorList>
            <person name="Seilhamer J.J."/>
        </authorList>
    </citation>
    <scope>NUCLEOTIDE SEQUENCE [LARGE SCALE GENOMIC DNA]</scope>
    <source>
        <strain evidence="4 5">A37T2</strain>
    </source>
</reference>
<dbReference type="GO" id="GO:0016989">
    <property type="term" value="F:sigma factor antagonist activity"/>
    <property type="evidence" value="ECO:0007669"/>
    <property type="project" value="TreeGrafter"/>
</dbReference>
<feature type="domain" description="Protein FecR C-terminal" evidence="3">
    <location>
        <begin position="306"/>
        <end position="374"/>
    </location>
</feature>
<dbReference type="EMBL" id="FMAR01000001">
    <property type="protein sequence ID" value="SCB72505.1"/>
    <property type="molecule type" value="Genomic_DNA"/>
</dbReference>
<dbReference type="PANTHER" id="PTHR30273:SF2">
    <property type="entry name" value="PROTEIN FECR"/>
    <property type="match status" value="1"/>
</dbReference>
<feature type="domain" description="FecR protein" evidence="2">
    <location>
        <begin position="170"/>
        <end position="264"/>
    </location>
</feature>
<dbReference type="STRING" id="1335309.GA0116948_10155"/>
<feature type="transmembrane region" description="Helical" evidence="1">
    <location>
        <begin position="88"/>
        <end position="107"/>
    </location>
</feature>
<evidence type="ECO:0000313" key="5">
    <source>
        <dbReference type="Proteomes" id="UP000242818"/>
    </source>
</evidence>
<keyword evidence="1" id="KW-0472">Membrane</keyword>
<dbReference type="InterPro" id="IPR012373">
    <property type="entry name" value="Ferrdict_sens_TM"/>
</dbReference>
<dbReference type="Gene3D" id="3.55.50.30">
    <property type="match status" value="1"/>
</dbReference>
<dbReference type="Proteomes" id="UP000242818">
    <property type="component" value="Unassembled WGS sequence"/>
</dbReference>
<keyword evidence="1" id="KW-1133">Transmembrane helix</keyword>
<dbReference type="PIRSF" id="PIRSF018266">
    <property type="entry name" value="FecR"/>
    <property type="match status" value="1"/>
</dbReference>
<protein>
    <submittedName>
        <fullName evidence="4">FecR family protein</fullName>
    </submittedName>
</protein>
<evidence type="ECO:0000259" key="3">
    <source>
        <dbReference type="Pfam" id="PF16344"/>
    </source>
</evidence>
<dbReference type="PANTHER" id="PTHR30273">
    <property type="entry name" value="PERIPLASMIC SIGNAL SENSOR AND SIGMA FACTOR ACTIVATOR FECR-RELATED"/>
    <property type="match status" value="1"/>
</dbReference>
<dbReference type="Gene3D" id="2.60.120.1440">
    <property type="match status" value="1"/>
</dbReference>
<evidence type="ECO:0000256" key="1">
    <source>
        <dbReference type="SAM" id="Phobius"/>
    </source>
</evidence>
<dbReference type="RefSeq" id="WP_165798302.1">
    <property type="nucleotide sequence ID" value="NZ_FMAR01000001.1"/>
</dbReference>